<dbReference type="PANTHER" id="PTHR22916">
    <property type="entry name" value="GLYCOSYLTRANSFERASE"/>
    <property type="match status" value="1"/>
</dbReference>
<evidence type="ECO:0000259" key="1">
    <source>
        <dbReference type="Pfam" id="PF00535"/>
    </source>
</evidence>
<accession>A0A1M7YFW1</accession>
<evidence type="ECO:0000313" key="3">
    <source>
        <dbReference type="Proteomes" id="UP000184603"/>
    </source>
</evidence>
<keyword evidence="2" id="KW-0808">Transferase</keyword>
<dbReference type="STRING" id="1121416.SAMN02745220_04025"/>
<reference evidence="2 3" key="1">
    <citation type="submission" date="2016-12" db="EMBL/GenBank/DDBJ databases">
        <authorList>
            <person name="Song W.-J."/>
            <person name="Kurnit D.M."/>
        </authorList>
    </citation>
    <scope>NUCLEOTIDE SEQUENCE [LARGE SCALE GENOMIC DNA]</scope>
    <source>
        <strain evidence="2 3">DSM 18488</strain>
    </source>
</reference>
<proteinExistence type="predicted"/>
<dbReference type="InterPro" id="IPR029044">
    <property type="entry name" value="Nucleotide-diphossugar_trans"/>
</dbReference>
<dbReference type="AlphaFoldDB" id="A0A1M7YFW1"/>
<dbReference type="EMBL" id="FRFE01000025">
    <property type="protein sequence ID" value="SHO51466.1"/>
    <property type="molecule type" value="Genomic_DNA"/>
</dbReference>
<dbReference type="SUPFAM" id="SSF53448">
    <property type="entry name" value="Nucleotide-diphospho-sugar transferases"/>
    <property type="match status" value="1"/>
</dbReference>
<dbReference type="GO" id="GO:0016758">
    <property type="term" value="F:hexosyltransferase activity"/>
    <property type="evidence" value="ECO:0007669"/>
    <property type="project" value="UniProtKB-ARBA"/>
</dbReference>
<dbReference type="OrthoDB" id="5291101at2"/>
<evidence type="ECO:0000313" key="2">
    <source>
        <dbReference type="EMBL" id="SHO51466.1"/>
    </source>
</evidence>
<sequence length="315" mass="36883">MKVSTIIPTYNSAHTLDRAIQSVINQNYYSSEIIIVDDGSTDNTEQVCKKYFDNIKYIKQENSGVAAARNRGIISSSGELIAFLDSDDQWLPDKLSSQINILYKYNKLKWCAGYVVRVNNNLANNLIPSSNTLYRSATSEILNFFKVSLYSDIFQTSAFLIYRTIFTEIGLFNPILKVSEDRDLWWRIARIYPSIGYVNTPCTFYFVDTPNSLTKSNLNRNDSLRVVCDHMMNAKLNRYSYDTYYNKYLNKLLYIYLLRCYNNEIDISHNLLNRAHRLIKLNFSKRLIIIITKFFPRKINSILIRFILFTYSKFK</sequence>
<gene>
    <name evidence="2" type="ORF">SAMN02745220_04025</name>
</gene>
<dbReference type="RefSeq" id="WP_073615459.1">
    <property type="nucleotide sequence ID" value="NZ_FRFE01000025.1"/>
</dbReference>
<keyword evidence="3" id="KW-1185">Reference proteome</keyword>
<dbReference type="Gene3D" id="3.90.550.10">
    <property type="entry name" value="Spore Coat Polysaccharide Biosynthesis Protein SpsA, Chain A"/>
    <property type="match status" value="1"/>
</dbReference>
<feature type="domain" description="Glycosyltransferase 2-like" evidence="1">
    <location>
        <begin position="4"/>
        <end position="127"/>
    </location>
</feature>
<organism evidence="2 3">
    <name type="scientific">Desulfopila aestuarii DSM 18488</name>
    <dbReference type="NCBI Taxonomy" id="1121416"/>
    <lineage>
        <taxon>Bacteria</taxon>
        <taxon>Pseudomonadati</taxon>
        <taxon>Thermodesulfobacteriota</taxon>
        <taxon>Desulfobulbia</taxon>
        <taxon>Desulfobulbales</taxon>
        <taxon>Desulfocapsaceae</taxon>
        <taxon>Desulfopila</taxon>
    </lineage>
</organism>
<dbReference type="Proteomes" id="UP000184603">
    <property type="component" value="Unassembled WGS sequence"/>
</dbReference>
<name>A0A1M7YFW1_9BACT</name>
<dbReference type="Pfam" id="PF00535">
    <property type="entry name" value="Glycos_transf_2"/>
    <property type="match status" value="1"/>
</dbReference>
<protein>
    <submittedName>
        <fullName evidence="2">Glycosyltransferase, catalytic subunit of cellulose synthase and poly-beta-1,6-N-acetylglucosamine synthase</fullName>
    </submittedName>
</protein>
<dbReference type="PANTHER" id="PTHR22916:SF3">
    <property type="entry name" value="UDP-GLCNAC:BETAGAL BETA-1,3-N-ACETYLGLUCOSAMINYLTRANSFERASE-LIKE PROTEIN 1"/>
    <property type="match status" value="1"/>
</dbReference>
<dbReference type="InterPro" id="IPR001173">
    <property type="entry name" value="Glyco_trans_2-like"/>
</dbReference>